<evidence type="ECO:0000313" key="3">
    <source>
        <dbReference type="EMBL" id="KJZ72529.1"/>
    </source>
</evidence>
<dbReference type="GO" id="GO:0005737">
    <property type="term" value="C:cytoplasm"/>
    <property type="evidence" value="ECO:0007669"/>
    <property type="project" value="TreeGrafter"/>
</dbReference>
<dbReference type="Proteomes" id="UP000054481">
    <property type="component" value="Unassembled WGS sequence"/>
</dbReference>
<reference evidence="3 4" key="1">
    <citation type="journal article" date="2014" name="Genome Biol. Evol.">
        <title>Comparative genomics and transcriptomics analyses reveal divergent lifestyle features of nematode endoparasitic fungus Hirsutella minnesotensis.</title>
        <authorList>
            <person name="Lai Y."/>
            <person name="Liu K."/>
            <person name="Zhang X."/>
            <person name="Zhang X."/>
            <person name="Li K."/>
            <person name="Wang N."/>
            <person name="Shu C."/>
            <person name="Wu Y."/>
            <person name="Wang C."/>
            <person name="Bushley K.E."/>
            <person name="Xiang M."/>
            <person name="Liu X."/>
        </authorList>
    </citation>
    <scope>NUCLEOTIDE SEQUENCE [LARGE SCALE GENOMIC DNA]</scope>
    <source>
        <strain evidence="3 4">3608</strain>
    </source>
</reference>
<dbReference type="InterPro" id="IPR050593">
    <property type="entry name" value="LovG"/>
</dbReference>
<dbReference type="PANTHER" id="PTHR48070">
    <property type="entry name" value="ESTERASE OVCA2"/>
    <property type="match status" value="1"/>
</dbReference>
<dbReference type="PANTHER" id="PTHR48070:SF6">
    <property type="entry name" value="ESTERASE OVCA2"/>
    <property type="match status" value="1"/>
</dbReference>
<dbReference type="GO" id="GO:0005634">
    <property type="term" value="C:nucleus"/>
    <property type="evidence" value="ECO:0007669"/>
    <property type="project" value="TreeGrafter"/>
</dbReference>
<dbReference type="Pfam" id="PF03959">
    <property type="entry name" value="FSH1"/>
    <property type="match status" value="2"/>
</dbReference>
<organism evidence="3 4">
    <name type="scientific">Hirsutella minnesotensis 3608</name>
    <dbReference type="NCBI Taxonomy" id="1043627"/>
    <lineage>
        <taxon>Eukaryota</taxon>
        <taxon>Fungi</taxon>
        <taxon>Dikarya</taxon>
        <taxon>Ascomycota</taxon>
        <taxon>Pezizomycotina</taxon>
        <taxon>Sordariomycetes</taxon>
        <taxon>Hypocreomycetidae</taxon>
        <taxon>Hypocreales</taxon>
        <taxon>Ophiocordycipitaceae</taxon>
        <taxon>Hirsutella</taxon>
    </lineage>
</organism>
<keyword evidence="1" id="KW-0378">Hydrolase</keyword>
<name>A0A0F8A3W3_9HYPO</name>
<feature type="domain" description="Serine hydrolase" evidence="2">
    <location>
        <begin position="19"/>
        <end position="78"/>
    </location>
</feature>
<dbReference type="Gene3D" id="3.40.50.1820">
    <property type="entry name" value="alpha/beta hydrolase"/>
    <property type="match status" value="1"/>
</dbReference>
<protein>
    <recommendedName>
        <fullName evidence="2">Serine hydrolase domain-containing protein</fullName>
    </recommendedName>
</protein>
<feature type="domain" description="Serine hydrolase" evidence="2">
    <location>
        <begin position="95"/>
        <end position="166"/>
    </location>
</feature>
<dbReference type="OrthoDB" id="2094269at2759"/>
<accession>A0A0F8A3W3</accession>
<dbReference type="GO" id="GO:0016787">
    <property type="term" value="F:hydrolase activity"/>
    <property type="evidence" value="ECO:0007669"/>
    <property type="project" value="UniProtKB-KW"/>
</dbReference>
<gene>
    <name evidence="3" type="ORF">HIM_08053</name>
</gene>
<evidence type="ECO:0000259" key="2">
    <source>
        <dbReference type="Pfam" id="PF03959"/>
    </source>
</evidence>
<evidence type="ECO:0000256" key="1">
    <source>
        <dbReference type="ARBA" id="ARBA00022801"/>
    </source>
</evidence>
<dbReference type="SUPFAM" id="SSF53474">
    <property type="entry name" value="alpha/beta-Hydrolases"/>
    <property type="match status" value="1"/>
</dbReference>
<dbReference type="AlphaFoldDB" id="A0A0F8A3W3"/>
<dbReference type="InterPro" id="IPR005645">
    <property type="entry name" value="FSH-like_dom"/>
</dbReference>
<dbReference type="InterPro" id="IPR029058">
    <property type="entry name" value="AB_hydrolase_fold"/>
</dbReference>
<dbReference type="GO" id="GO:0019748">
    <property type="term" value="P:secondary metabolic process"/>
    <property type="evidence" value="ECO:0007669"/>
    <property type="project" value="TreeGrafter"/>
</dbReference>
<sequence length="187" mass="20291">MAAAAQQPPPGKAGMSGQTDVKILMLHGFTQSGPLFRAKTRALEKLIAKTLAPSSLAPVLFYPTAPNQLLARDIPGYQPAPGARWSRTGPFPRAPRFAVSYSGFYGPVDMLRWCYEPKLTTPTLHYIGSLDTVVDESRSQALIDRCQDPVVVTHPGGHHVPIAKEWALPLAGFIKEHSQNAEPRAGL</sequence>
<evidence type="ECO:0000313" key="4">
    <source>
        <dbReference type="Proteomes" id="UP000054481"/>
    </source>
</evidence>
<keyword evidence="4" id="KW-1185">Reference proteome</keyword>
<dbReference type="EMBL" id="KQ030545">
    <property type="protein sequence ID" value="KJZ72529.1"/>
    <property type="molecule type" value="Genomic_DNA"/>
</dbReference>
<proteinExistence type="predicted"/>